<name>A0A9W7XUS2_9FUNG</name>
<dbReference type="EMBL" id="JANBOJ010000187">
    <property type="protein sequence ID" value="KAJ1721231.1"/>
    <property type="molecule type" value="Genomic_DNA"/>
</dbReference>
<evidence type="ECO:0000313" key="1">
    <source>
        <dbReference type="EMBL" id="KAJ1721231.1"/>
    </source>
</evidence>
<evidence type="ECO:0000313" key="2">
    <source>
        <dbReference type="Proteomes" id="UP001149813"/>
    </source>
</evidence>
<dbReference type="CDD" id="cd06464">
    <property type="entry name" value="ACD_sHsps-like"/>
    <property type="match status" value="1"/>
</dbReference>
<reference evidence="1" key="1">
    <citation type="submission" date="2022-07" db="EMBL/GenBank/DDBJ databases">
        <title>Phylogenomic reconstructions and comparative analyses of Kickxellomycotina fungi.</title>
        <authorList>
            <person name="Reynolds N.K."/>
            <person name="Stajich J.E."/>
            <person name="Barry K."/>
            <person name="Grigoriev I.V."/>
            <person name="Crous P."/>
            <person name="Smith M.E."/>
        </authorList>
    </citation>
    <scope>NUCLEOTIDE SEQUENCE</scope>
    <source>
        <strain evidence="1">NBRC 32514</strain>
    </source>
</reference>
<protein>
    <recommendedName>
        <fullName evidence="3">SHSP domain-containing protein</fullName>
    </recommendedName>
</protein>
<sequence>MSRRVTNFDYEIYSADSGFQSVRASTLPGRASGQGSGWCDGSWAQFHGHPFQSHQQRHTLDHMAHFEPFYHGSRRPHMASITDTGFFAPPAQASEERPVVEELADRRVVRLRNAVFREARPTVQVKGGVLRVAARAARKGEGQRGATVNEDRAFEYSATLGPVYDVRRIAASRSGDMLTLTIPRRK</sequence>
<dbReference type="OrthoDB" id="5511210at2759"/>
<keyword evidence="2" id="KW-1185">Reference proteome</keyword>
<accession>A0A9W7XUS2</accession>
<dbReference type="Proteomes" id="UP001149813">
    <property type="component" value="Unassembled WGS sequence"/>
</dbReference>
<gene>
    <name evidence="1" type="ORF">LPJ53_004215</name>
</gene>
<comment type="caution">
    <text evidence="1">The sequence shown here is derived from an EMBL/GenBank/DDBJ whole genome shotgun (WGS) entry which is preliminary data.</text>
</comment>
<evidence type="ECO:0008006" key="3">
    <source>
        <dbReference type="Google" id="ProtNLM"/>
    </source>
</evidence>
<dbReference type="AlphaFoldDB" id="A0A9W7XUS2"/>
<organism evidence="1 2">
    <name type="scientific">Coemansia erecta</name>
    <dbReference type="NCBI Taxonomy" id="147472"/>
    <lineage>
        <taxon>Eukaryota</taxon>
        <taxon>Fungi</taxon>
        <taxon>Fungi incertae sedis</taxon>
        <taxon>Zoopagomycota</taxon>
        <taxon>Kickxellomycotina</taxon>
        <taxon>Kickxellomycetes</taxon>
        <taxon>Kickxellales</taxon>
        <taxon>Kickxellaceae</taxon>
        <taxon>Coemansia</taxon>
    </lineage>
</organism>
<proteinExistence type="predicted"/>